<keyword evidence="2" id="KW-1185">Reference proteome</keyword>
<evidence type="ECO:0000313" key="2">
    <source>
        <dbReference type="Proteomes" id="UP001221898"/>
    </source>
</evidence>
<dbReference type="EMBL" id="JAINUG010000142">
    <property type="protein sequence ID" value="KAJ8392946.1"/>
    <property type="molecule type" value="Genomic_DNA"/>
</dbReference>
<proteinExistence type="predicted"/>
<comment type="caution">
    <text evidence="1">The sequence shown here is derived from an EMBL/GenBank/DDBJ whole genome shotgun (WGS) entry which is preliminary data.</text>
</comment>
<name>A0AAD7S1G9_9TELE</name>
<accession>A0AAD7S1G9</accession>
<gene>
    <name evidence="1" type="ORF">AAFF_G00071500</name>
</gene>
<organism evidence="1 2">
    <name type="scientific">Aldrovandia affinis</name>
    <dbReference type="NCBI Taxonomy" id="143900"/>
    <lineage>
        <taxon>Eukaryota</taxon>
        <taxon>Metazoa</taxon>
        <taxon>Chordata</taxon>
        <taxon>Craniata</taxon>
        <taxon>Vertebrata</taxon>
        <taxon>Euteleostomi</taxon>
        <taxon>Actinopterygii</taxon>
        <taxon>Neopterygii</taxon>
        <taxon>Teleostei</taxon>
        <taxon>Notacanthiformes</taxon>
        <taxon>Halosauridae</taxon>
        <taxon>Aldrovandia</taxon>
    </lineage>
</organism>
<evidence type="ECO:0000313" key="1">
    <source>
        <dbReference type="EMBL" id="KAJ8392946.1"/>
    </source>
</evidence>
<dbReference type="AlphaFoldDB" id="A0AAD7S1G9"/>
<protein>
    <submittedName>
        <fullName evidence="1">Uncharacterized protein</fullName>
    </submittedName>
</protein>
<dbReference type="Proteomes" id="UP001221898">
    <property type="component" value="Unassembled WGS sequence"/>
</dbReference>
<reference evidence="1" key="1">
    <citation type="journal article" date="2023" name="Science">
        <title>Genome structures resolve the early diversification of teleost fishes.</title>
        <authorList>
            <person name="Parey E."/>
            <person name="Louis A."/>
            <person name="Montfort J."/>
            <person name="Bouchez O."/>
            <person name="Roques C."/>
            <person name="Iampietro C."/>
            <person name="Lluch J."/>
            <person name="Castinel A."/>
            <person name="Donnadieu C."/>
            <person name="Desvignes T."/>
            <person name="Floi Bucao C."/>
            <person name="Jouanno E."/>
            <person name="Wen M."/>
            <person name="Mejri S."/>
            <person name="Dirks R."/>
            <person name="Jansen H."/>
            <person name="Henkel C."/>
            <person name="Chen W.J."/>
            <person name="Zahm M."/>
            <person name="Cabau C."/>
            <person name="Klopp C."/>
            <person name="Thompson A.W."/>
            <person name="Robinson-Rechavi M."/>
            <person name="Braasch I."/>
            <person name="Lecointre G."/>
            <person name="Bobe J."/>
            <person name="Postlethwait J.H."/>
            <person name="Berthelot C."/>
            <person name="Roest Crollius H."/>
            <person name="Guiguen Y."/>
        </authorList>
    </citation>
    <scope>NUCLEOTIDE SEQUENCE</scope>
    <source>
        <strain evidence="1">NC1722</strain>
    </source>
</reference>
<sequence length="96" mass="10751">MEAQHRRDRGGLARFGRRDCALRSTVAPRVDDVTRVQWQLPPNSPLGGNRMEHRSAYGGLPMALNHSVERIRQLHLGSLACLTAIWPCIKVPISLD</sequence>